<dbReference type="InterPro" id="IPR035979">
    <property type="entry name" value="RBD_domain_sf"/>
</dbReference>
<dbReference type="CDD" id="cd12232">
    <property type="entry name" value="RRM3_U2AF65"/>
    <property type="match status" value="1"/>
</dbReference>
<dbReference type="Pfam" id="PF00076">
    <property type="entry name" value="RRM_1"/>
    <property type="match status" value="2"/>
</dbReference>
<gene>
    <name evidence="6" type="ORF">CHYS00102_LOCUS344</name>
</gene>
<reference evidence="6" key="1">
    <citation type="submission" date="2021-01" db="EMBL/GenBank/DDBJ databases">
        <authorList>
            <person name="Corre E."/>
            <person name="Pelletier E."/>
            <person name="Niang G."/>
            <person name="Scheremetjew M."/>
            <person name="Finn R."/>
            <person name="Kale V."/>
            <person name="Holt S."/>
            <person name="Cochrane G."/>
            <person name="Meng A."/>
            <person name="Brown T."/>
            <person name="Cohen L."/>
        </authorList>
    </citation>
    <scope>NUCLEOTIDE SEQUENCE</scope>
    <source>
        <strain evidence="6">308</strain>
    </source>
</reference>
<sequence>MYSSSMLGSPSNASSGAHVVMPMMNHMNPAAMDKVNRELFVGNTPPGTNEALIMEFFNGAMRSTGLCLPHATPVVQCRVNTKFAFVECASADDAARGLNLNGIPFLGFSLRVGRPAKYSGPHVPSVTWQQLTGLPLPDGVVPDASVAAAGGSMGGSTEEKITRELFVGNTTPDMTEQGLREFLGKAMEQVGLTAAAGNPILACRLSGKFAFVELRSKEETANALNLNNIPYLSAQLRVGRPSKYNGPTTPHGNWEDILQKYMSGELKLPSQGGTGAAEVVAKQQQQHAEALAAAADTRSNVVVLANMLGPDDLNSDEDYDEILEDTKEECAQFGNLKNVVIPRLGKVGEGKIFLEYLSEEHADAAIQGLQGRLFDGRKVEAKCFDQEKFAKGDYS</sequence>
<dbReference type="InterPro" id="IPR012677">
    <property type="entry name" value="Nucleotide-bd_a/b_plait_sf"/>
</dbReference>
<evidence type="ECO:0000259" key="5">
    <source>
        <dbReference type="PROSITE" id="PS50102"/>
    </source>
</evidence>
<dbReference type="PANTHER" id="PTHR23139">
    <property type="entry name" value="RNA-BINDING PROTEIN"/>
    <property type="match status" value="1"/>
</dbReference>
<evidence type="ECO:0000256" key="3">
    <source>
        <dbReference type="ARBA" id="ARBA00023187"/>
    </source>
</evidence>
<dbReference type="SMART" id="SM00361">
    <property type="entry name" value="RRM_1"/>
    <property type="match status" value="1"/>
</dbReference>
<dbReference type="GO" id="GO:0008380">
    <property type="term" value="P:RNA splicing"/>
    <property type="evidence" value="ECO:0007669"/>
    <property type="project" value="UniProtKB-KW"/>
</dbReference>
<evidence type="ECO:0000313" key="6">
    <source>
        <dbReference type="EMBL" id="CAD8873186.1"/>
    </source>
</evidence>
<dbReference type="FunFam" id="3.30.70.330:FF:000097">
    <property type="entry name" value="U2 snRNP auxiliary factor large subunit"/>
    <property type="match status" value="1"/>
</dbReference>
<dbReference type="SUPFAM" id="SSF54928">
    <property type="entry name" value="RNA-binding domain, RBD"/>
    <property type="match status" value="2"/>
</dbReference>
<dbReference type="InterPro" id="IPR003954">
    <property type="entry name" value="RRM_euk-type"/>
</dbReference>
<accession>A0A7S1B480</accession>
<feature type="domain" description="RRM" evidence="5">
    <location>
        <begin position="37"/>
        <end position="117"/>
    </location>
</feature>
<protein>
    <recommendedName>
        <fullName evidence="5">RRM domain-containing protein</fullName>
    </recommendedName>
</protein>
<feature type="domain" description="RRM" evidence="5">
    <location>
        <begin position="163"/>
        <end position="243"/>
    </location>
</feature>
<dbReference type="PROSITE" id="PS50102">
    <property type="entry name" value="RRM"/>
    <property type="match status" value="3"/>
</dbReference>
<keyword evidence="3" id="KW-0508">mRNA splicing</keyword>
<dbReference type="InterPro" id="IPR000504">
    <property type="entry name" value="RRM_dom"/>
</dbReference>
<dbReference type="AlphaFoldDB" id="A0A7S1B480"/>
<dbReference type="EMBL" id="HBFR01000576">
    <property type="protein sequence ID" value="CAD8873186.1"/>
    <property type="molecule type" value="Transcribed_RNA"/>
</dbReference>
<evidence type="ECO:0000256" key="2">
    <source>
        <dbReference type="ARBA" id="ARBA00022884"/>
    </source>
</evidence>
<dbReference type="GO" id="GO:0003723">
    <property type="term" value="F:RNA binding"/>
    <property type="evidence" value="ECO:0007669"/>
    <property type="project" value="UniProtKB-UniRule"/>
</dbReference>
<dbReference type="GO" id="GO:0006397">
    <property type="term" value="P:mRNA processing"/>
    <property type="evidence" value="ECO:0007669"/>
    <property type="project" value="UniProtKB-KW"/>
</dbReference>
<dbReference type="Gene3D" id="3.30.70.330">
    <property type="match status" value="3"/>
</dbReference>
<organism evidence="6">
    <name type="scientific">Corethron hystrix</name>
    <dbReference type="NCBI Taxonomy" id="216773"/>
    <lineage>
        <taxon>Eukaryota</taxon>
        <taxon>Sar</taxon>
        <taxon>Stramenopiles</taxon>
        <taxon>Ochrophyta</taxon>
        <taxon>Bacillariophyta</taxon>
        <taxon>Coscinodiscophyceae</taxon>
        <taxon>Corethrophycidae</taxon>
        <taxon>Corethrales</taxon>
        <taxon>Corethraceae</taxon>
        <taxon>Corethron</taxon>
    </lineage>
</organism>
<keyword evidence="1" id="KW-0507">mRNA processing</keyword>
<keyword evidence="2 4" id="KW-0694">RNA-binding</keyword>
<feature type="domain" description="RRM" evidence="5">
    <location>
        <begin position="300"/>
        <end position="386"/>
    </location>
</feature>
<dbReference type="SMART" id="SM00360">
    <property type="entry name" value="RRM"/>
    <property type="match status" value="3"/>
</dbReference>
<name>A0A7S1B480_9STRA</name>
<evidence type="ECO:0000256" key="1">
    <source>
        <dbReference type="ARBA" id="ARBA00022664"/>
    </source>
</evidence>
<evidence type="ECO:0000256" key="4">
    <source>
        <dbReference type="PROSITE-ProRule" id="PRU00176"/>
    </source>
</evidence>
<proteinExistence type="predicted"/>